<protein>
    <submittedName>
        <fullName evidence="1">Uncharacterized protein</fullName>
    </submittedName>
</protein>
<organism evidence="1 2">
    <name type="scientific">Ralstonia chuxiongensis</name>
    <dbReference type="NCBI Taxonomy" id="2957504"/>
    <lineage>
        <taxon>Bacteria</taxon>
        <taxon>Pseudomonadati</taxon>
        <taxon>Pseudomonadota</taxon>
        <taxon>Betaproteobacteria</taxon>
        <taxon>Burkholderiales</taxon>
        <taxon>Burkholderiaceae</taxon>
        <taxon>Ralstonia</taxon>
    </lineage>
</organism>
<accession>A0AA42BJ73</accession>
<name>A0AA42BJ73_9RALS</name>
<evidence type="ECO:0000313" key="2">
    <source>
        <dbReference type="Proteomes" id="UP001162793"/>
    </source>
</evidence>
<dbReference type="AlphaFoldDB" id="A0AA42BJ73"/>
<dbReference type="RefSeq" id="WP_253538456.1">
    <property type="nucleotide sequence ID" value="NZ_JAMYWC010000004.1"/>
</dbReference>
<reference evidence="2" key="1">
    <citation type="journal article" date="2023" name="Front. Microbiol.">
        <title>Ralstonia chuxiongensis sp. nov., Ralstonia mojiangensis sp. nov., and Ralstonia soli sp. nov., isolated from tobacco fields, are three novel species in the family Burkholderiaceae.</title>
        <authorList>
            <person name="Lu C.H."/>
            <person name="Zhang Y.Y."/>
            <person name="Jiang N."/>
            <person name="Chen W."/>
            <person name="Shao X."/>
            <person name="Zhao Z.M."/>
            <person name="Lu W.L."/>
            <person name="Hu X."/>
            <person name="Xi Y.X."/>
            <person name="Zou S.Y."/>
            <person name="Wei Q.J."/>
            <person name="Lin Z.L."/>
            <person name="Gong L."/>
            <person name="Gai X.T."/>
            <person name="Zhang L.Q."/>
            <person name="Li J.Y."/>
            <person name="Jin Y."/>
            <person name="Xia Z.Y."/>
        </authorList>
    </citation>
    <scope>NUCLEOTIDE SEQUENCE [LARGE SCALE GENOMIC DNA]</scope>
    <source>
        <strain evidence="2">21YRMH01-3</strain>
    </source>
</reference>
<keyword evidence="2" id="KW-1185">Reference proteome</keyword>
<comment type="caution">
    <text evidence="1">The sequence shown here is derived from an EMBL/GenBank/DDBJ whole genome shotgun (WGS) entry which is preliminary data.</text>
</comment>
<proteinExistence type="predicted"/>
<evidence type="ECO:0000313" key="1">
    <source>
        <dbReference type="EMBL" id="MCP1173773.1"/>
    </source>
</evidence>
<sequence length="72" mass="8273">MKPKTQYDRICTALRIKAMTTMELIAATGSVCPWRRLSEAVQYGYLRANEKLVEGTKRVNGKTLKTWKIVRV</sequence>
<dbReference type="EMBL" id="JAMYWC010000004">
    <property type="protein sequence ID" value="MCP1173773.1"/>
    <property type="molecule type" value="Genomic_DNA"/>
</dbReference>
<gene>
    <name evidence="1" type="ORF">NKG59_15535</name>
</gene>
<dbReference type="Proteomes" id="UP001162793">
    <property type="component" value="Unassembled WGS sequence"/>
</dbReference>